<dbReference type="OrthoDB" id="9800237at2"/>
<accession>A0A1E1EY36</accession>
<dbReference type="PANTHER" id="PTHR43356:SF2">
    <property type="entry name" value="PHOSPHATE ACETYLTRANSFERASE"/>
    <property type="match status" value="1"/>
</dbReference>
<dbReference type="EMBL" id="AP017655">
    <property type="protein sequence ID" value="BAV63185.1"/>
    <property type="molecule type" value="Genomic_DNA"/>
</dbReference>
<keyword evidence="3" id="KW-0012">Acyltransferase</keyword>
<keyword evidence="1 6" id="KW-0808">Transferase</keyword>
<dbReference type="Gene3D" id="3.40.718.10">
    <property type="entry name" value="Isopropylmalate Dehydrogenase"/>
    <property type="match status" value="1"/>
</dbReference>
<keyword evidence="7" id="KW-1185">Reference proteome</keyword>
<name>A0A1E1EY36_9SPHN</name>
<evidence type="ECO:0000313" key="6">
    <source>
        <dbReference type="EMBL" id="BAV63185.1"/>
    </source>
</evidence>
<keyword evidence="2" id="KW-0456">Lyase</keyword>
<evidence type="ECO:0000313" key="7">
    <source>
        <dbReference type="Proteomes" id="UP000218272"/>
    </source>
</evidence>
<dbReference type="CDD" id="cd03449">
    <property type="entry name" value="R_hydratase"/>
    <property type="match status" value="1"/>
</dbReference>
<dbReference type="RefSeq" id="WP_037444215.1">
    <property type="nucleotide sequence ID" value="NZ_AP017655.1"/>
</dbReference>
<dbReference type="AlphaFoldDB" id="A0A1E1EY36"/>
<dbReference type="Pfam" id="PF01515">
    <property type="entry name" value="PTA_PTB"/>
    <property type="match status" value="1"/>
</dbReference>
<protein>
    <submittedName>
        <fullName evidence="6">Phosphate acetyltransferase</fullName>
    </submittedName>
</protein>
<sequence length="473" mass="49497">MTDEAMIENRTFDEIAVGESASVTRTLSKRDIQLFALVSGDVNPAHLDEDYAESDFFRRVIAHGMWGGGLISAVLGTELPGPGAIYLGQSLRFLRPVGIGDAITATVTVTEKRADKHILLLDCRCDNQNGETVITGEAQVKAPTEKIRRPRIALPDIRLSDHDGYHRLIEGVRGNPARTAIAHPCSAAALAAAVEAAEAGLIDPILVGPRARILAAAAEAGKDVAAYRIVESAHSHDSAAKAVELVRAGEAVLLMKGSLHTDELMGAVVSRATGLRTERRISHAYVMDVPGHPTPLIITDAAINIAPNLEEKADIIRNAIDLAHVLDIGQPRVAILSAVETVNPAMPTTLDAAALCKMADRGQITGGLLDGPLAFDNAISEAAAKEKGIVSPVAGKADILVVPDLEAGNMLAKQLTFLGGADAAGIVLGARVPIILTSRADSLRTRLASCAVAVLVARAATKAAPGLPEGMRT</sequence>
<organism evidence="6 7">
    <name type="scientific">Sphingobium cloacae</name>
    <dbReference type="NCBI Taxonomy" id="120107"/>
    <lineage>
        <taxon>Bacteria</taxon>
        <taxon>Pseudomonadati</taxon>
        <taxon>Pseudomonadota</taxon>
        <taxon>Alphaproteobacteria</taxon>
        <taxon>Sphingomonadales</taxon>
        <taxon>Sphingomonadaceae</taxon>
        <taxon>Sphingobium</taxon>
    </lineage>
</organism>
<dbReference type="GO" id="GO:0016746">
    <property type="term" value="F:acyltransferase activity"/>
    <property type="evidence" value="ECO:0007669"/>
    <property type="project" value="UniProtKB-KW"/>
</dbReference>
<dbReference type="KEGG" id="sclo:SCLO_1001450"/>
<evidence type="ECO:0000256" key="2">
    <source>
        <dbReference type="ARBA" id="ARBA00023239"/>
    </source>
</evidence>
<evidence type="ECO:0000256" key="1">
    <source>
        <dbReference type="ARBA" id="ARBA00022679"/>
    </source>
</evidence>
<dbReference type="InterPro" id="IPR002505">
    <property type="entry name" value="PTA_PTB"/>
</dbReference>
<evidence type="ECO:0000256" key="3">
    <source>
        <dbReference type="ARBA" id="ARBA00023315"/>
    </source>
</evidence>
<dbReference type="InterPro" id="IPR002539">
    <property type="entry name" value="MaoC-like_dom"/>
</dbReference>
<feature type="domain" description="MaoC-like" evidence="5">
    <location>
        <begin position="22"/>
        <end position="114"/>
    </location>
</feature>
<gene>
    <name evidence="6" type="ORF">SCLO_1001450</name>
</gene>
<dbReference type="SUPFAM" id="SSF54637">
    <property type="entry name" value="Thioesterase/thiol ester dehydrase-isomerase"/>
    <property type="match status" value="1"/>
</dbReference>
<feature type="domain" description="Phosphate acetyl/butaryl transferase" evidence="4">
    <location>
        <begin position="225"/>
        <end position="453"/>
    </location>
</feature>
<dbReference type="FunFam" id="3.10.129.10:FF:000042">
    <property type="entry name" value="MaoC domain protein dehydratase"/>
    <property type="match status" value="1"/>
</dbReference>
<dbReference type="NCBIfam" id="NF006045">
    <property type="entry name" value="PRK08190.1"/>
    <property type="match status" value="1"/>
</dbReference>
<dbReference type="InterPro" id="IPR050500">
    <property type="entry name" value="Phos_Acetyltrans/Butyryltrans"/>
</dbReference>
<dbReference type="Pfam" id="PF01575">
    <property type="entry name" value="MaoC_dehydratas"/>
    <property type="match status" value="1"/>
</dbReference>
<dbReference type="SUPFAM" id="SSF53659">
    <property type="entry name" value="Isocitrate/Isopropylmalate dehydrogenase-like"/>
    <property type="match status" value="1"/>
</dbReference>
<dbReference type="Proteomes" id="UP000218272">
    <property type="component" value="Chromosome SCLO_1"/>
</dbReference>
<dbReference type="PANTHER" id="PTHR43356">
    <property type="entry name" value="PHOSPHATE ACETYLTRANSFERASE"/>
    <property type="match status" value="1"/>
</dbReference>
<dbReference type="NCBIfam" id="NF008852">
    <property type="entry name" value="PRK11890.1"/>
    <property type="match status" value="1"/>
</dbReference>
<dbReference type="Gene3D" id="3.10.129.10">
    <property type="entry name" value="Hotdog Thioesterase"/>
    <property type="match status" value="1"/>
</dbReference>
<reference evidence="6 7" key="1">
    <citation type="submission" date="2016-10" db="EMBL/GenBank/DDBJ databases">
        <title>Complete Genome Sequence of the Nonylphenol-Degrading Bacterium Sphingobium cloacae JCM 10874T.</title>
        <authorList>
            <person name="Ootsuka M."/>
            <person name="Nishizawa T."/>
            <person name="Ohta H."/>
        </authorList>
    </citation>
    <scope>NUCLEOTIDE SEQUENCE [LARGE SCALE GENOMIC DNA]</scope>
    <source>
        <strain evidence="6 7">JCM 10874</strain>
    </source>
</reference>
<evidence type="ECO:0000259" key="4">
    <source>
        <dbReference type="Pfam" id="PF01515"/>
    </source>
</evidence>
<dbReference type="InterPro" id="IPR029069">
    <property type="entry name" value="HotDog_dom_sf"/>
</dbReference>
<dbReference type="GO" id="GO:0016836">
    <property type="term" value="F:hydro-lyase activity"/>
    <property type="evidence" value="ECO:0007669"/>
    <property type="project" value="UniProtKB-ARBA"/>
</dbReference>
<proteinExistence type="predicted"/>
<evidence type="ECO:0000259" key="5">
    <source>
        <dbReference type="Pfam" id="PF01575"/>
    </source>
</evidence>